<dbReference type="EMBL" id="AP015037">
    <property type="protein sequence ID" value="BAT85622.1"/>
    <property type="molecule type" value="Genomic_DNA"/>
</dbReference>
<organism evidence="2 3">
    <name type="scientific">Vigna angularis var. angularis</name>
    <dbReference type="NCBI Taxonomy" id="157739"/>
    <lineage>
        <taxon>Eukaryota</taxon>
        <taxon>Viridiplantae</taxon>
        <taxon>Streptophyta</taxon>
        <taxon>Embryophyta</taxon>
        <taxon>Tracheophyta</taxon>
        <taxon>Spermatophyta</taxon>
        <taxon>Magnoliopsida</taxon>
        <taxon>eudicotyledons</taxon>
        <taxon>Gunneridae</taxon>
        <taxon>Pentapetalae</taxon>
        <taxon>rosids</taxon>
        <taxon>fabids</taxon>
        <taxon>Fabales</taxon>
        <taxon>Fabaceae</taxon>
        <taxon>Papilionoideae</taxon>
        <taxon>50 kb inversion clade</taxon>
        <taxon>NPAAA clade</taxon>
        <taxon>indigoferoid/millettioid clade</taxon>
        <taxon>Phaseoleae</taxon>
        <taxon>Vigna</taxon>
    </lineage>
</organism>
<accession>A0A0S3RYG3</accession>
<keyword evidence="1" id="KW-0472">Membrane</keyword>
<protein>
    <submittedName>
        <fullName evidence="2">Uncharacterized protein</fullName>
    </submittedName>
</protein>
<name>A0A0S3RYG3_PHAAN</name>
<feature type="transmembrane region" description="Helical" evidence="1">
    <location>
        <begin position="21"/>
        <end position="42"/>
    </location>
</feature>
<proteinExistence type="predicted"/>
<evidence type="ECO:0000256" key="1">
    <source>
        <dbReference type="SAM" id="Phobius"/>
    </source>
</evidence>
<sequence>FARVEALKGLKSISTITKQMSPIVASTILTNANLLGFSLWFIPITNKAPVTAEIPPALPYILLYIRKEEKNTHGRRGKNLIPIHF</sequence>
<dbReference type="AlphaFoldDB" id="A0A0S3RYG3"/>
<evidence type="ECO:0000313" key="2">
    <source>
        <dbReference type="EMBL" id="BAT85622.1"/>
    </source>
</evidence>
<keyword evidence="1" id="KW-1133">Transmembrane helix</keyword>
<keyword evidence="3" id="KW-1185">Reference proteome</keyword>
<dbReference type="Proteomes" id="UP000291084">
    <property type="component" value="Chromosome 4"/>
</dbReference>
<keyword evidence="1" id="KW-0812">Transmembrane</keyword>
<feature type="non-terminal residue" evidence="2">
    <location>
        <position position="1"/>
    </location>
</feature>
<evidence type="ECO:0000313" key="3">
    <source>
        <dbReference type="Proteomes" id="UP000291084"/>
    </source>
</evidence>
<reference evidence="2 3" key="1">
    <citation type="journal article" date="2015" name="Sci. Rep.">
        <title>The power of single molecule real-time sequencing technology in the de novo assembly of a eukaryotic genome.</title>
        <authorList>
            <person name="Sakai H."/>
            <person name="Naito K."/>
            <person name="Ogiso-Tanaka E."/>
            <person name="Takahashi Y."/>
            <person name="Iseki K."/>
            <person name="Muto C."/>
            <person name="Satou K."/>
            <person name="Teruya K."/>
            <person name="Shiroma A."/>
            <person name="Shimoji M."/>
            <person name="Hirano T."/>
            <person name="Itoh T."/>
            <person name="Kaga A."/>
            <person name="Tomooka N."/>
        </authorList>
    </citation>
    <scope>NUCLEOTIDE SEQUENCE [LARGE SCALE GENOMIC DNA]</scope>
    <source>
        <strain evidence="3">cv. Shumari</strain>
    </source>
</reference>
<gene>
    <name evidence="2" type="primary">Vigan.04G318900</name>
    <name evidence="2" type="ORF">VIGAN_04318900</name>
</gene>